<feature type="transmembrane region" description="Helical" evidence="1">
    <location>
        <begin position="7"/>
        <end position="30"/>
    </location>
</feature>
<evidence type="ECO:0000313" key="3">
    <source>
        <dbReference type="Proteomes" id="UP000199559"/>
    </source>
</evidence>
<organism evidence="2 3">
    <name type="scientific">Olleya namhaensis</name>
    <dbReference type="NCBI Taxonomy" id="1144750"/>
    <lineage>
        <taxon>Bacteria</taxon>
        <taxon>Pseudomonadati</taxon>
        <taxon>Bacteroidota</taxon>
        <taxon>Flavobacteriia</taxon>
        <taxon>Flavobacteriales</taxon>
        <taxon>Flavobacteriaceae</taxon>
    </lineage>
</organism>
<keyword evidence="1" id="KW-0472">Membrane</keyword>
<dbReference type="EMBL" id="FORM01000001">
    <property type="protein sequence ID" value="SFI54723.1"/>
    <property type="molecule type" value="Genomic_DNA"/>
</dbReference>
<feature type="transmembrane region" description="Helical" evidence="1">
    <location>
        <begin position="121"/>
        <end position="141"/>
    </location>
</feature>
<dbReference type="RefSeq" id="WP_090836740.1">
    <property type="nucleotide sequence ID" value="NZ_FORM01000001.1"/>
</dbReference>
<reference evidence="3" key="1">
    <citation type="submission" date="2016-10" db="EMBL/GenBank/DDBJ databases">
        <authorList>
            <person name="Varghese N."/>
            <person name="Submissions S."/>
        </authorList>
    </citation>
    <scope>NUCLEOTIDE SEQUENCE [LARGE SCALE GENOMIC DNA]</scope>
    <source>
        <strain evidence="3">DSM 28881</strain>
    </source>
</reference>
<keyword evidence="1" id="KW-0812">Transmembrane</keyword>
<gene>
    <name evidence="2" type="ORF">SAMN05443431_101233</name>
</gene>
<keyword evidence="1" id="KW-1133">Transmembrane helix</keyword>
<feature type="transmembrane region" description="Helical" evidence="1">
    <location>
        <begin position="97"/>
        <end position="115"/>
    </location>
</feature>
<dbReference type="AlphaFoldDB" id="A0A1I3J3H4"/>
<protein>
    <recommendedName>
        <fullName evidence="4">DUF2975 domain-containing protein</fullName>
    </recommendedName>
</protein>
<dbReference type="Proteomes" id="UP000199559">
    <property type="component" value="Unassembled WGS sequence"/>
</dbReference>
<accession>A0A1I3J3H4</accession>
<name>A0A1I3J3H4_9FLAO</name>
<evidence type="ECO:0000313" key="2">
    <source>
        <dbReference type="EMBL" id="SFI54723.1"/>
    </source>
</evidence>
<evidence type="ECO:0000256" key="1">
    <source>
        <dbReference type="SAM" id="Phobius"/>
    </source>
</evidence>
<sequence length="159" mass="18091">MKKIRILHWFVVALIVIYFVSFLANIYLAAYTPDFMNFPEEHYQKLIFGYYTQFVGLAISVITFSALFFLEKGLKDTIKNGFFNNNNVIKFKRTGQLFMVSGSLSLIWSITLLIYSNGMTLFSGLSSSALLILVGFGLIILTDFINNGNQLQQENNLTI</sequence>
<dbReference type="STRING" id="1144750.SAMN05443431_101233"/>
<evidence type="ECO:0008006" key="4">
    <source>
        <dbReference type="Google" id="ProtNLM"/>
    </source>
</evidence>
<proteinExistence type="predicted"/>
<feature type="transmembrane region" description="Helical" evidence="1">
    <location>
        <begin position="50"/>
        <end position="70"/>
    </location>
</feature>
<keyword evidence="3" id="KW-1185">Reference proteome</keyword>